<keyword evidence="2" id="KW-1185">Reference proteome</keyword>
<evidence type="ECO:0000313" key="2">
    <source>
        <dbReference type="Proteomes" id="UP001055811"/>
    </source>
</evidence>
<name>A0ACB9CYQ3_CICIN</name>
<gene>
    <name evidence="1" type="ORF">L2E82_29696</name>
</gene>
<proteinExistence type="predicted"/>
<evidence type="ECO:0000313" key="1">
    <source>
        <dbReference type="EMBL" id="KAI3739293.1"/>
    </source>
</evidence>
<comment type="caution">
    <text evidence="1">The sequence shown here is derived from an EMBL/GenBank/DDBJ whole genome shotgun (WGS) entry which is preliminary data.</text>
</comment>
<protein>
    <submittedName>
        <fullName evidence="1">Uncharacterized protein</fullName>
    </submittedName>
</protein>
<reference evidence="2" key="1">
    <citation type="journal article" date="2022" name="Mol. Ecol. Resour.">
        <title>The genomes of chicory, endive, great burdock and yacon provide insights into Asteraceae palaeo-polyploidization history and plant inulin production.</title>
        <authorList>
            <person name="Fan W."/>
            <person name="Wang S."/>
            <person name="Wang H."/>
            <person name="Wang A."/>
            <person name="Jiang F."/>
            <person name="Liu H."/>
            <person name="Zhao H."/>
            <person name="Xu D."/>
            <person name="Zhang Y."/>
        </authorList>
    </citation>
    <scope>NUCLEOTIDE SEQUENCE [LARGE SCALE GENOMIC DNA]</scope>
    <source>
        <strain evidence="2">cv. Punajuju</strain>
    </source>
</reference>
<organism evidence="1 2">
    <name type="scientific">Cichorium intybus</name>
    <name type="common">Chicory</name>
    <dbReference type="NCBI Taxonomy" id="13427"/>
    <lineage>
        <taxon>Eukaryota</taxon>
        <taxon>Viridiplantae</taxon>
        <taxon>Streptophyta</taxon>
        <taxon>Embryophyta</taxon>
        <taxon>Tracheophyta</taxon>
        <taxon>Spermatophyta</taxon>
        <taxon>Magnoliopsida</taxon>
        <taxon>eudicotyledons</taxon>
        <taxon>Gunneridae</taxon>
        <taxon>Pentapetalae</taxon>
        <taxon>asterids</taxon>
        <taxon>campanulids</taxon>
        <taxon>Asterales</taxon>
        <taxon>Asteraceae</taxon>
        <taxon>Cichorioideae</taxon>
        <taxon>Cichorieae</taxon>
        <taxon>Cichoriinae</taxon>
        <taxon>Cichorium</taxon>
    </lineage>
</organism>
<reference evidence="1 2" key="2">
    <citation type="journal article" date="2022" name="Mol. Ecol. Resour.">
        <title>The genomes of chicory, endive, great burdock and yacon provide insights into Asteraceae paleo-polyploidization history and plant inulin production.</title>
        <authorList>
            <person name="Fan W."/>
            <person name="Wang S."/>
            <person name="Wang H."/>
            <person name="Wang A."/>
            <person name="Jiang F."/>
            <person name="Liu H."/>
            <person name="Zhao H."/>
            <person name="Xu D."/>
            <person name="Zhang Y."/>
        </authorList>
    </citation>
    <scope>NUCLEOTIDE SEQUENCE [LARGE SCALE GENOMIC DNA]</scope>
    <source>
        <strain evidence="2">cv. Punajuju</strain>
        <tissue evidence="1">Leaves</tissue>
    </source>
</reference>
<accession>A0ACB9CYQ3</accession>
<sequence>MTCVTCGSTAEDEPKAVATRRKPPSLRRKLETTIVGIAGDEEEDTARKKMVSISEFCTEQMERKSIADELYSEILDSKADIGQSQTSFHDIKKSQLLEIEDENWCEDGSSFNGSDEKLDPSSDLNREWQKRKNQFHAIGYRDGLIAGKEASAQEGFNIGFKESVIHGFNWGLIRGVTGALDCLPGELREKMIESKETRSKFHELYNSMNSLSTTDALKMFQDVISKQDSSVLDSYYGQLKSLIVDSPKIEVQLRDEKIDVCSTTQDP</sequence>
<dbReference type="EMBL" id="CM042013">
    <property type="protein sequence ID" value="KAI3739293.1"/>
    <property type="molecule type" value="Genomic_DNA"/>
</dbReference>
<dbReference type="Proteomes" id="UP001055811">
    <property type="component" value="Linkage Group LG05"/>
</dbReference>